<dbReference type="Proteomes" id="UP000765509">
    <property type="component" value="Unassembled WGS sequence"/>
</dbReference>
<feature type="region of interest" description="Disordered" evidence="1">
    <location>
        <begin position="148"/>
        <end position="203"/>
    </location>
</feature>
<name>A0A9Q3GKX9_9BASI</name>
<keyword evidence="3" id="KW-1185">Reference proteome</keyword>
<evidence type="ECO:0000313" key="3">
    <source>
        <dbReference type="Proteomes" id="UP000765509"/>
    </source>
</evidence>
<evidence type="ECO:0000313" key="2">
    <source>
        <dbReference type="EMBL" id="MBW0470427.1"/>
    </source>
</evidence>
<proteinExistence type="predicted"/>
<comment type="caution">
    <text evidence="2">The sequence shown here is derived from an EMBL/GenBank/DDBJ whole genome shotgun (WGS) entry which is preliminary data.</text>
</comment>
<evidence type="ECO:0000256" key="1">
    <source>
        <dbReference type="SAM" id="MobiDB-lite"/>
    </source>
</evidence>
<gene>
    <name evidence="2" type="ORF">O181_010142</name>
</gene>
<sequence>MSCTLYTKRAHKKFLFVVKPFQSRGERRFHPRWPHQDSFVVNNDESIPEGEWIPGPQTGRRERFQKIILVPSSIYLSTPPPRPPSNGHFTPQLEHSDYPTDEGWQWQDDIQAWAKCHHVLSPVGFKHQKQSPLNPPQQETAVPHMPYEQTLWEPSPGPKPSQHHEPPIPGLNQFSKPQVPSHEDALTCEPEPEVAPTQSTEEPFGKSPLHLFYSSLIFLTPPSIISSLSHSTPPVIIINDTPIGSPSPFSFHSYRSFFPKDPSYCS</sequence>
<dbReference type="AlphaFoldDB" id="A0A9Q3GKX9"/>
<reference evidence="2" key="1">
    <citation type="submission" date="2021-03" db="EMBL/GenBank/DDBJ databases">
        <title>Draft genome sequence of rust myrtle Austropuccinia psidii MF-1, a brazilian biotype.</title>
        <authorList>
            <person name="Quecine M.C."/>
            <person name="Pachon D.M.R."/>
            <person name="Bonatelli M.L."/>
            <person name="Correr F.H."/>
            <person name="Franceschini L.M."/>
            <person name="Leite T.F."/>
            <person name="Margarido G.R.A."/>
            <person name="Almeida C.A."/>
            <person name="Ferrarezi J.A."/>
            <person name="Labate C.A."/>
        </authorList>
    </citation>
    <scope>NUCLEOTIDE SEQUENCE</scope>
    <source>
        <strain evidence="2">MF-1</strain>
    </source>
</reference>
<organism evidence="2 3">
    <name type="scientific">Austropuccinia psidii MF-1</name>
    <dbReference type="NCBI Taxonomy" id="1389203"/>
    <lineage>
        <taxon>Eukaryota</taxon>
        <taxon>Fungi</taxon>
        <taxon>Dikarya</taxon>
        <taxon>Basidiomycota</taxon>
        <taxon>Pucciniomycotina</taxon>
        <taxon>Pucciniomycetes</taxon>
        <taxon>Pucciniales</taxon>
        <taxon>Sphaerophragmiaceae</taxon>
        <taxon>Austropuccinia</taxon>
    </lineage>
</organism>
<accession>A0A9Q3GKX9</accession>
<dbReference type="EMBL" id="AVOT02002456">
    <property type="protein sequence ID" value="MBW0470427.1"/>
    <property type="molecule type" value="Genomic_DNA"/>
</dbReference>
<protein>
    <submittedName>
        <fullName evidence="2">Uncharacterized protein</fullName>
    </submittedName>
</protein>